<accession>A0AAW1NC04</accession>
<protein>
    <submittedName>
        <fullName evidence="2">Uncharacterized protein</fullName>
    </submittedName>
</protein>
<gene>
    <name evidence="2" type="ORF">QE152_g897</name>
</gene>
<evidence type="ECO:0000313" key="3">
    <source>
        <dbReference type="Proteomes" id="UP001458880"/>
    </source>
</evidence>
<evidence type="ECO:0000313" key="2">
    <source>
        <dbReference type="EMBL" id="KAK9754878.1"/>
    </source>
</evidence>
<name>A0AAW1NC04_POPJA</name>
<feature type="compositionally biased region" description="Basic and acidic residues" evidence="1">
    <location>
        <begin position="10"/>
        <end position="20"/>
    </location>
</feature>
<dbReference type="AlphaFoldDB" id="A0AAW1NC04"/>
<keyword evidence="3" id="KW-1185">Reference proteome</keyword>
<feature type="region of interest" description="Disordered" evidence="1">
    <location>
        <begin position="1"/>
        <end position="20"/>
    </location>
</feature>
<dbReference type="Proteomes" id="UP001458880">
    <property type="component" value="Unassembled WGS sequence"/>
</dbReference>
<dbReference type="EMBL" id="JASPKY010000004">
    <property type="protein sequence ID" value="KAK9754878.1"/>
    <property type="molecule type" value="Genomic_DNA"/>
</dbReference>
<organism evidence="2 3">
    <name type="scientific">Popillia japonica</name>
    <name type="common">Japanese beetle</name>
    <dbReference type="NCBI Taxonomy" id="7064"/>
    <lineage>
        <taxon>Eukaryota</taxon>
        <taxon>Metazoa</taxon>
        <taxon>Ecdysozoa</taxon>
        <taxon>Arthropoda</taxon>
        <taxon>Hexapoda</taxon>
        <taxon>Insecta</taxon>
        <taxon>Pterygota</taxon>
        <taxon>Neoptera</taxon>
        <taxon>Endopterygota</taxon>
        <taxon>Coleoptera</taxon>
        <taxon>Polyphaga</taxon>
        <taxon>Scarabaeiformia</taxon>
        <taxon>Scarabaeidae</taxon>
        <taxon>Rutelinae</taxon>
        <taxon>Popillia</taxon>
    </lineage>
</organism>
<proteinExistence type="predicted"/>
<comment type="caution">
    <text evidence="2">The sequence shown here is derived from an EMBL/GenBank/DDBJ whole genome shotgun (WGS) entry which is preliminary data.</text>
</comment>
<evidence type="ECO:0000256" key="1">
    <source>
        <dbReference type="SAM" id="MobiDB-lite"/>
    </source>
</evidence>
<reference evidence="2 3" key="1">
    <citation type="journal article" date="2024" name="BMC Genomics">
        <title>De novo assembly and annotation of Popillia japonica's genome with initial clues to its potential as an invasive pest.</title>
        <authorList>
            <person name="Cucini C."/>
            <person name="Boschi S."/>
            <person name="Funari R."/>
            <person name="Cardaioli E."/>
            <person name="Iannotti N."/>
            <person name="Marturano G."/>
            <person name="Paoli F."/>
            <person name="Bruttini M."/>
            <person name="Carapelli A."/>
            <person name="Frati F."/>
            <person name="Nardi F."/>
        </authorList>
    </citation>
    <scope>NUCLEOTIDE SEQUENCE [LARGE SCALE GENOMIC DNA]</scope>
    <source>
        <strain evidence="2">DMR45628</strain>
    </source>
</reference>
<sequence>MWCAGGALNKEPEINQHQHKTEEQYYPRHLTLSYLRAVSQLKSKPASMIIKVLLIIILKDDLSRKRLVSWKTVGFVKLYKTMLFHK</sequence>